<proteinExistence type="predicted"/>
<dbReference type="RefSeq" id="WP_203811194.1">
    <property type="nucleotide sequence ID" value="NZ_BOMY01000039.1"/>
</dbReference>
<comment type="caution">
    <text evidence="1">The sequence shown here is derived from an EMBL/GenBank/DDBJ whole genome shotgun (WGS) entry which is preliminary data.</text>
</comment>
<name>A0A919NSM6_9ACTN</name>
<evidence type="ECO:0000313" key="1">
    <source>
        <dbReference type="EMBL" id="GIF23291.1"/>
    </source>
</evidence>
<keyword evidence="2" id="KW-1185">Reference proteome</keyword>
<evidence type="ECO:0000313" key="2">
    <source>
        <dbReference type="Proteomes" id="UP000623608"/>
    </source>
</evidence>
<dbReference type="Proteomes" id="UP000623608">
    <property type="component" value="Unassembled WGS sequence"/>
</dbReference>
<reference evidence="1" key="1">
    <citation type="submission" date="2021-01" db="EMBL/GenBank/DDBJ databases">
        <title>Whole genome shotgun sequence of Actinoplanes tereljensis NBRC 105297.</title>
        <authorList>
            <person name="Komaki H."/>
            <person name="Tamura T."/>
        </authorList>
    </citation>
    <scope>NUCLEOTIDE SEQUENCE</scope>
    <source>
        <strain evidence="1">NBRC 105297</strain>
    </source>
</reference>
<accession>A0A919NSM6</accession>
<gene>
    <name evidence="1" type="ORF">Ate02nite_60210</name>
</gene>
<dbReference type="EMBL" id="BOMY01000039">
    <property type="protein sequence ID" value="GIF23291.1"/>
    <property type="molecule type" value="Genomic_DNA"/>
</dbReference>
<protein>
    <submittedName>
        <fullName evidence="1">Uncharacterized protein</fullName>
    </submittedName>
</protein>
<dbReference type="AlphaFoldDB" id="A0A919NSM6"/>
<sequence>MPIHDNVDAFTVHPVYALVAALPDRETVDAVLGAIDSGETVELLHGPVGLKILDQRGSGHGLSARLHRLLQNWTYYEQILGSFAEALRAGDFLLLVPCPPEDRHRIGRLLATGGGHAAYYFGYNTVESITRP</sequence>
<organism evidence="1 2">
    <name type="scientific">Paractinoplanes tereljensis</name>
    <dbReference type="NCBI Taxonomy" id="571912"/>
    <lineage>
        <taxon>Bacteria</taxon>
        <taxon>Bacillati</taxon>
        <taxon>Actinomycetota</taxon>
        <taxon>Actinomycetes</taxon>
        <taxon>Micromonosporales</taxon>
        <taxon>Micromonosporaceae</taxon>
        <taxon>Paractinoplanes</taxon>
    </lineage>
</organism>